<dbReference type="AlphaFoldDB" id="A0AAP2E4B0"/>
<dbReference type="GO" id="GO:0015288">
    <property type="term" value="F:porin activity"/>
    <property type="evidence" value="ECO:0007669"/>
    <property type="project" value="TreeGrafter"/>
</dbReference>
<dbReference type="GO" id="GO:0009279">
    <property type="term" value="C:cell outer membrane"/>
    <property type="evidence" value="ECO:0007669"/>
    <property type="project" value="UniProtKB-SubCell"/>
</dbReference>
<accession>A0AAP2E4B0</accession>
<comment type="subcellular location">
    <subcellularLocation>
        <location evidence="1">Cell outer membrane</location>
    </subcellularLocation>
</comment>
<organism evidence="9 10">
    <name type="scientific">Dawidia cretensis</name>
    <dbReference type="NCBI Taxonomy" id="2782350"/>
    <lineage>
        <taxon>Bacteria</taxon>
        <taxon>Pseudomonadati</taxon>
        <taxon>Bacteroidota</taxon>
        <taxon>Cytophagia</taxon>
        <taxon>Cytophagales</taxon>
        <taxon>Chryseotaleaceae</taxon>
        <taxon>Dawidia</taxon>
    </lineage>
</organism>
<dbReference type="GO" id="GO:0015562">
    <property type="term" value="F:efflux transmembrane transporter activity"/>
    <property type="evidence" value="ECO:0007669"/>
    <property type="project" value="InterPro"/>
</dbReference>
<keyword evidence="7" id="KW-0998">Cell outer membrane</keyword>
<evidence type="ECO:0000256" key="7">
    <source>
        <dbReference type="ARBA" id="ARBA00023237"/>
    </source>
</evidence>
<proteinExistence type="inferred from homology"/>
<dbReference type="InterPro" id="IPR003423">
    <property type="entry name" value="OMP_efflux"/>
</dbReference>
<feature type="signal peptide" evidence="8">
    <location>
        <begin position="1"/>
        <end position="22"/>
    </location>
</feature>
<feature type="chain" id="PRO_5042831290" evidence="8">
    <location>
        <begin position="23"/>
        <end position="414"/>
    </location>
</feature>
<dbReference type="EMBL" id="JAHESE010000034">
    <property type="protein sequence ID" value="MBT1711437.1"/>
    <property type="molecule type" value="Genomic_DNA"/>
</dbReference>
<keyword evidence="3" id="KW-0813">Transport</keyword>
<keyword evidence="5" id="KW-0812">Transmembrane</keyword>
<name>A0AAP2E4B0_9BACT</name>
<evidence type="ECO:0000313" key="10">
    <source>
        <dbReference type="Proteomes" id="UP001319080"/>
    </source>
</evidence>
<dbReference type="PANTHER" id="PTHR30026">
    <property type="entry name" value="OUTER MEMBRANE PROTEIN TOLC"/>
    <property type="match status" value="1"/>
</dbReference>
<keyword evidence="6" id="KW-0472">Membrane</keyword>
<dbReference type="GO" id="GO:1990281">
    <property type="term" value="C:efflux pump complex"/>
    <property type="evidence" value="ECO:0007669"/>
    <property type="project" value="TreeGrafter"/>
</dbReference>
<keyword evidence="8" id="KW-0732">Signal</keyword>
<evidence type="ECO:0000313" key="9">
    <source>
        <dbReference type="EMBL" id="MBT1711437.1"/>
    </source>
</evidence>
<evidence type="ECO:0000256" key="1">
    <source>
        <dbReference type="ARBA" id="ARBA00004442"/>
    </source>
</evidence>
<dbReference type="Pfam" id="PF02321">
    <property type="entry name" value="OEP"/>
    <property type="match status" value="1"/>
</dbReference>
<gene>
    <name evidence="9" type="ORF">KK062_24555</name>
</gene>
<keyword evidence="10" id="KW-1185">Reference proteome</keyword>
<protein>
    <submittedName>
        <fullName evidence="9">TolC family protein</fullName>
    </submittedName>
</protein>
<dbReference type="Gene3D" id="1.20.1600.10">
    <property type="entry name" value="Outer membrane efflux proteins (OEP)"/>
    <property type="match status" value="1"/>
</dbReference>
<dbReference type="PANTHER" id="PTHR30026:SF20">
    <property type="entry name" value="OUTER MEMBRANE PROTEIN TOLC"/>
    <property type="match status" value="1"/>
</dbReference>
<dbReference type="InterPro" id="IPR051906">
    <property type="entry name" value="TolC-like"/>
</dbReference>
<evidence type="ECO:0000256" key="5">
    <source>
        <dbReference type="ARBA" id="ARBA00022692"/>
    </source>
</evidence>
<sequence>MRFSQRIIMLAWVVWLPLVTQAQTTTITLEQAVHQSLQQNQYVQAARYDVEARQTLKRTASDIGKLSVTGMVGQYNSYVRSDNNITVSQSIPFPTVFGARASLGQAQVKGSELKLAATEDELVFQVKSTWCHLAYLHALHTWYIRQDSLYKKLADASNVRQRTGEANLLEKATAESRYGQSQTALRQNEADLAVYRERLQMLLNSSAPVDVPPAALAPRPTPLADTATVRNNPQLQWYRQQVAIAEKERAVEKNQLAPDLLVGYFNQTLIGMPVGENTTALTTKSDRFQGFMVGISVPLWYRPQAARAKAAEYTRLAAESRYTQEQRNYTGELTALSQEVTKLRDALDYYTGGALPHAELILKQANLAFRSGEIGYVELVQSLQTAADVQHGYLGTLNQYNQAVVKLEYLLAIE</sequence>
<dbReference type="SUPFAM" id="SSF56954">
    <property type="entry name" value="Outer membrane efflux proteins (OEP)"/>
    <property type="match status" value="1"/>
</dbReference>
<evidence type="ECO:0000256" key="3">
    <source>
        <dbReference type="ARBA" id="ARBA00022448"/>
    </source>
</evidence>
<evidence type="ECO:0000256" key="2">
    <source>
        <dbReference type="ARBA" id="ARBA00007613"/>
    </source>
</evidence>
<evidence type="ECO:0000256" key="6">
    <source>
        <dbReference type="ARBA" id="ARBA00023136"/>
    </source>
</evidence>
<evidence type="ECO:0000256" key="8">
    <source>
        <dbReference type="SAM" id="SignalP"/>
    </source>
</evidence>
<dbReference type="Proteomes" id="UP001319080">
    <property type="component" value="Unassembled WGS sequence"/>
</dbReference>
<keyword evidence="4" id="KW-1134">Transmembrane beta strand</keyword>
<evidence type="ECO:0000256" key="4">
    <source>
        <dbReference type="ARBA" id="ARBA00022452"/>
    </source>
</evidence>
<dbReference type="RefSeq" id="WP_317195809.1">
    <property type="nucleotide sequence ID" value="NZ_JAHESE010000034.1"/>
</dbReference>
<reference evidence="9 10" key="1">
    <citation type="submission" date="2021-05" db="EMBL/GenBank/DDBJ databases">
        <title>A Polyphasic approach of four new species of the genus Ohtaekwangia: Ohtaekwangia histidinii sp. nov., Ohtaekwangia cretensis sp. nov., Ohtaekwangia indiensis sp. nov., Ohtaekwangia reichenbachii sp. nov. from diverse environment.</title>
        <authorList>
            <person name="Octaviana S."/>
        </authorList>
    </citation>
    <scope>NUCLEOTIDE SEQUENCE [LARGE SCALE GENOMIC DNA]</scope>
    <source>
        <strain evidence="9 10">PWU5</strain>
    </source>
</reference>
<comment type="caution">
    <text evidence="9">The sequence shown here is derived from an EMBL/GenBank/DDBJ whole genome shotgun (WGS) entry which is preliminary data.</text>
</comment>
<comment type="similarity">
    <text evidence="2">Belongs to the outer membrane factor (OMF) (TC 1.B.17) family.</text>
</comment>